<accession>A0A4R6S9C1</accession>
<dbReference type="PANTHER" id="PTHR44942:SF4">
    <property type="entry name" value="METHYLTRANSFERASE TYPE 11 DOMAIN-CONTAINING PROTEIN"/>
    <property type="match status" value="1"/>
</dbReference>
<dbReference type="InterPro" id="IPR041698">
    <property type="entry name" value="Methyltransf_25"/>
</dbReference>
<dbReference type="GO" id="GO:0008168">
    <property type="term" value="F:methyltransferase activity"/>
    <property type="evidence" value="ECO:0007669"/>
    <property type="project" value="UniProtKB-KW"/>
</dbReference>
<dbReference type="PANTHER" id="PTHR44942">
    <property type="entry name" value="METHYLTRANSF_11 DOMAIN-CONTAINING PROTEIN"/>
    <property type="match status" value="1"/>
</dbReference>
<name>A0A4R6S9C1_LABRH</name>
<evidence type="ECO:0000313" key="4">
    <source>
        <dbReference type="EMBL" id="TDP96391.1"/>
    </source>
</evidence>
<protein>
    <submittedName>
        <fullName evidence="4">Methyltransferase family protein</fullName>
    </submittedName>
</protein>
<dbReference type="InterPro" id="IPR029063">
    <property type="entry name" value="SAM-dependent_MTases_sf"/>
</dbReference>
<evidence type="ECO:0000256" key="2">
    <source>
        <dbReference type="ARBA" id="ARBA00022679"/>
    </source>
</evidence>
<evidence type="ECO:0000313" key="5">
    <source>
        <dbReference type="Proteomes" id="UP000295444"/>
    </source>
</evidence>
<dbReference type="AlphaFoldDB" id="A0A4R6S9C1"/>
<dbReference type="SUPFAM" id="SSF53335">
    <property type="entry name" value="S-adenosyl-L-methionine-dependent methyltransferases"/>
    <property type="match status" value="1"/>
</dbReference>
<evidence type="ECO:0000259" key="3">
    <source>
        <dbReference type="Pfam" id="PF13649"/>
    </source>
</evidence>
<organism evidence="4 5">
    <name type="scientific">Labedaea rhizosphaerae</name>
    <dbReference type="NCBI Taxonomy" id="598644"/>
    <lineage>
        <taxon>Bacteria</taxon>
        <taxon>Bacillati</taxon>
        <taxon>Actinomycetota</taxon>
        <taxon>Actinomycetes</taxon>
        <taxon>Pseudonocardiales</taxon>
        <taxon>Pseudonocardiaceae</taxon>
        <taxon>Labedaea</taxon>
    </lineage>
</organism>
<proteinExistence type="predicted"/>
<feature type="domain" description="Methyltransferase" evidence="3">
    <location>
        <begin position="45"/>
        <end position="132"/>
    </location>
</feature>
<dbReference type="GO" id="GO:0032259">
    <property type="term" value="P:methylation"/>
    <property type="evidence" value="ECO:0007669"/>
    <property type="project" value="UniProtKB-KW"/>
</dbReference>
<dbReference type="CDD" id="cd02440">
    <property type="entry name" value="AdoMet_MTases"/>
    <property type="match status" value="1"/>
</dbReference>
<sequence length="272" mass="29207">MRARLDGMSFAGTTADHYARYRRGYPPPVLDRLVDDLRIGPDATVLDLGCGTGLLTVPLGDRVRLAVGADPEPDMLRHAPRTPNTAWLVADDQDLPKLAKLFRPDAVTIAQALHLMDVDAVLTGAAELLQRGRLAIIANGIPLWQQDTEWSRVLLRHVRAQLGPTAGGGGCGTSEADRAAYQRKLAEHGYTDITTSAVSREHPITTDEIVGGLYSALDPELVNHNGFEQALRSELDALGPKTEQVTVHILAATAPQGAERAYSSSSTGRPSP</sequence>
<comment type="caution">
    <text evidence="4">The sequence shown here is derived from an EMBL/GenBank/DDBJ whole genome shotgun (WGS) entry which is preliminary data.</text>
</comment>
<evidence type="ECO:0000256" key="1">
    <source>
        <dbReference type="ARBA" id="ARBA00022603"/>
    </source>
</evidence>
<dbReference type="OrthoDB" id="9797252at2"/>
<dbReference type="EMBL" id="SNXZ01000004">
    <property type="protein sequence ID" value="TDP96391.1"/>
    <property type="molecule type" value="Genomic_DNA"/>
</dbReference>
<gene>
    <name evidence="4" type="ORF">EV186_104378</name>
</gene>
<dbReference type="InterPro" id="IPR051052">
    <property type="entry name" value="Diverse_substrate_MTase"/>
</dbReference>
<dbReference type="Gene3D" id="3.40.50.150">
    <property type="entry name" value="Vaccinia Virus protein VP39"/>
    <property type="match status" value="1"/>
</dbReference>
<reference evidence="4 5" key="1">
    <citation type="submission" date="2019-03" db="EMBL/GenBank/DDBJ databases">
        <title>Genomic Encyclopedia of Type Strains, Phase IV (KMG-IV): sequencing the most valuable type-strain genomes for metagenomic binning, comparative biology and taxonomic classification.</title>
        <authorList>
            <person name="Goeker M."/>
        </authorList>
    </citation>
    <scope>NUCLEOTIDE SEQUENCE [LARGE SCALE GENOMIC DNA]</scope>
    <source>
        <strain evidence="4 5">DSM 45361</strain>
    </source>
</reference>
<dbReference type="Pfam" id="PF13649">
    <property type="entry name" value="Methyltransf_25"/>
    <property type="match status" value="1"/>
</dbReference>
<dbReference type="Proteomes" id="UP000295444">
    <property type="component" value="Unassembled WGS sequence"/>
</dbReference>
<keyword evidence="2 4" id="KW-0808">Transferase</keyword>
<keyword evidence="5" id="KW-1185">Reference proteome</keyword>
<keyword evidence="1 4" id="KW-0489">Methyltransferase</keyword>